<dbReference type="EMBL" id="CM029046">
    <property type="protein sequence ID" value="KAG2590137.1"/>
    <property type="molecule type" value="Genomic_DNA"/>
</dbReference>
<proteinExistence type="predicted"/>
<evidence type="ECO:0000256" key="1">
    <source>
        <dbReference type="SAM" id="MobiDB-lite"/>
    </source>
</evidence>
<reference evidence="2" key="1">
    <citation type="submission" date="2020-05" db="EMBL/GenBank/DDBJ databases">
        <title>WGS assembly of Panicum virgatum.</title>
        <authorList>
            <person name="Lovell J.T."/>
            <person name="Jenkins J."/>
            <person name="Shu S."/>
            <person name="Juenger T.E."/>
            <person name="Schmutz J."/>
        </authorList>
    </citation>
    <scope>NUCLEOTIDE SEQUENCE</scope>
    <source>
        <strain evidence="2">AP13</strain>
    </source>
</reference>
<dbReference type="Proteomes" id="UP000823388">
    <property type="component" value="Chromosome 5N"/>
</dbReference>
<evidence type="ECO:0000313" key="2">
    <source>
        <dbReference type="EMBL" id="KAG2590137.1"/>
    </source>
</evidence>
<sequence>MGGGRRSVAAEREERWVLWWPEREGRRAVRPGGRSGRGRHAPPWPEQQGRKAAWPSGRRGRGGGRLGPVAGAGGEAGATAAVAAGEESGAAAEARRGGSEQAGHQVERIKMAGARGAGGGATPARRGQGCDRGWRRCSSLGGRRGSTALLGEWQGRRSSQIRTKE</sequence>
<evidence type="ECO:0000313" key="3">
    <source>
        <dbReference type="Proteomes" id="UP000823388"/>
    </source>
</evidence>
<organism evidence="2 3">
    <name type="scientific">Panicum virgatum</name>
    <name type="common">Blackwell switchgrass</name>
    <dbReference type="NCBI Taxonomy" id="38727"/>
    <lineage>
        <taxon>Eukaryota</taxon>
        <taxon>Viridiplantae</taxon>
        <taxon>Streptophyta</taxon>
        <taxon>Embryophyta</taxon>
        <taxon>Tracheophyta</taxon>
        <taxon>Spermatophyta</taxon>
        <taxon>Magnoliopsida</taxon>
        <taxon>Liliopsida</taxon>
        <taxon>Poales</taxon>
        <taxon>Poaceae</taxon>
        <taxon>PACMAD clade</taxon>
        <taxon>Panicoideae</taxon>
        <taxon>Panicodae</taxon>
        <taxon>Paniceae</taxon>
        <taxon>Panicinae</taxon>
        <taxon>Panicum</taxon>
        <taxon>Panicum sect. Hiantes</taxon>
    </lineage>
</organism>
<keyword evidence="3" id="KW-1185">Reference proteome</keyword>
<feature type="compositionally biased region" description="Gly residues" evidence="1">
    <location>
        <begin position="63"/>
        <end position="76"/>
    </location>
</feature>
<protein>
    <submittedName>
        <fullName evidence="2">Uncharacterized protein</fullName>
    </submittedName>
</protein>
<feature type="compositionally biased region" description="Low complexity" evidence="1">
    <location>
        <begin position="77"/>
        <end position="92"/>
    </location>
</feature>
<accession>A0A8T0RW31</accession>
<feature type="region of interest" description="Disordered" evidence="1">
    <location>
        <begin position="23"/>
        <end position="165"/>
    </location>
</feature>
<comment type="caution">
    <text evidence="2">The sequence shown here is derived from an EMBL/GenBank/DDBJ whole genome shotgun (WGS) entry which is preliminary data.</text>
</comment>
<feature type="compositionally biased region" description="Polar residues" evidence="1">
    <location>
        <begin position="156"/>
        <end position="165"/>
    </location>
</feature>
<name>A0A8T0RW31_PANVG</name>
<dbReference type="AlphaFoldDB" id="A0A8T0RW31"/>
<gene>
    <name evidence="2" type="ORF">PVAP13_5NG287834</name>
</gene>